<dbReference type="Gene3D" id="1.20.120.530">
    <property type="entry name" value="GntR ligand-binding domain-like"/>
    <property type="match status" value="1"/>
</dbReference>
<evidence type="ECO:0000313" key="6">
    <source>
        <dbReference type="Proteomes" id="UP000606172"/>
    </source>
</evidence>
<evidence type="ECO:0000313" key="5">
    <source>
        <dbReference type="EMBL" id="GII95128.1"/>
    </source>
</evidence>
<organism evidence="5 6">
    <name type="scientific">Sinosporangium siamense</name>
    <dbReference type="NCBI Taxonomy" id="1367973"/>
    <lineage>
        <taxon>Bacteria</taxon>
        <taxon>Bacillati</taxon>
        <taxon>Actinomycetota</taxon>
        <taxon>Actinomycetes</taxon>
        <taxon>Streptosporangiales</taxon>
        <taxon>Streptosporangiaceae</taxon>
        <taxon>Sinosporangium</taxon>
    </lineage>
</organism>
<keyword evidence="6" id="KW-1185">Reference proteome</keyword>
<dbReference type="Pfam" id="PF00392">
    <property type="entry name" value="GntR"/>
    <property type="match status" value="1"/>
</dbReference>
<dbReference type="InterPro" id="IPR000524">
    <property type="entry name" value="Tscrpt_reg_HTH_GntR"/>
</dbReference>
<keyword evidence="2" id="KW-0238">DNA-binding</keyword>
<dbReference type="SMART" id="SM00345">
    <property type="entry name" value="HTH_GNTR"/>
    <property type="match status" value="1"/>
</dbReference>
<evidence type="ECO:0000256" key="2">
    <source>
        <dbReference type="ARBA" id="ARBA00023125"/>
    </source>
</evidence>
<keyword evidence="3" id="KW-0804">Transcription</keyword>
<feature type="domain" description="HTH gntR-type" evidence="4">
    <location>
        <begin position="1"/>
        <end position="68"/>
    </location>
</feature>
<dbReference type="SMART" id="SM00895">
    <property type="entry name" value="FCD"/>
    <property type="match status" value="1"/>
</dbReference>
<comment type="caution">
    <text evidence="5">The sequence shown here is derived from an EMBL/GenBank/DDBJ whole genome shotgun (WGS) entry which is preliminary data.</text>
</comment>
<dbReference type="PROSITE" id="PS50949">
    <property type="entry name" value="HTH_GNTR"/>
    <property type="match status" value="1"/>
</dbReference>
<evidence type="ECO:0000259" key="4">
    <source>
        <dbReference type="PROSITE" id="PS50949"/>
    </source>
</evidence>
<dbReference type="Pfam" id="PF07729">
    <property type="entry name" value="FCD"/>
    <property type="match status" value="1"/>
</dbReference>
<dbReference type="PANTHER" id="PTHR43537">
    <property type="entry name" value="TRANSCRIPTIONAL REGULATOR, GNTR FAMILY"/>
    <property type="match status" value="1"/>
</dbReference>
<dbReference type="GO" id="GO:0003677">
    <property type="term" value="F:DNA binding"/>
    <property type="evidence" value="ECO:0007669"/>
    <property type="project" value="UniProtKB-KW"/>
</dbReference>
<dbReference type="Proteomes" id="UP000606172">
    <property type="component" value="Unassembled WGS sequence"/>
</dbReference>
<dbReference type="SUPFAM" id="SSF46785">
    <property type="entry name" value="Winged helix' DNA-binding domain"/>
    <property type="match status" value="1"/>
</dbReference>
<sequence length="219" mass="23631">MTKSDRLAIAIRDAIRRGELISGVLYSAQELGERFGASRTPVREALLRLADANLVKIERNRGARVLGSDIHDVVEVGALRLLLEPAATRVATLRMGEADHARLHAALDRMRELSDEPDAMFAADRDFHDIILRASGNRRLADMVAGLRETVVLHGRTTVPAARAVAQVIAEHTAIATAIVAGDQAAAERAMRHHLATTTGLLIADDPSAGHDLAAWLEP</sequence>
<dbReference type="GO" id="GO:0003700">
    <property type="term" value="F:DNA-binding transcription factor activity"/>
    <property type="evidence" value="ECO:0007669"/>
    <property type="project" value="InterPro"/>
</dbReference>
<proteinExistence type="predicted"/>
<dbReference type="Gene3D" id="1.10.10.10">
    <property type="entry name" value="Winged helix-like DNA-binding domain superfamily/Winged helix DNA-binding domain"/>
    <property type="match status" value="1"/>
</dbReference>
<dbReference type="RefSeq" id="WP_204030213.1">
    <property type="nucleotide sequence ID" value="NZ_BOOW01000034.1"/>
</dbReference>
<reference evidence="5" key="1">
    <citation type="submission" date="2021-01" db="EMBL/GenBank/DDBJ databases">
        <title>Whole genome shotgun sequence of Sinosporangium siamense NBRC 109515.</title>
        <authorList>
            <person name="Komaki H."/>
            <person name="Tamura T."/>
        </authorList>
    </citation>
    <scope>NUCLEOTIDE SEQUENCE</scope>
    <source>
        <strain evidence="5">NBRC 109515</strain>
    </source>
</reference>
<dbReference type="CDD" id="cd07377">
    <property type="entry name" value="WHTH_GntR"/>
    <property type="match status" value="1"/>
</dbReference>
<name>A0A919RJW3_9ACTN</name>
<keyword evidence="1" id="KW-0805">Transcription regulation</keyword>
<dbReference type="AlphaFoldDB" id="A0A919RJW3"/>
<dbReference type="InterPro" id="IPR008920">
    <property type="entry name" value="TF_FadR/GntR_C"/>
</dbReference>
<protein>
    <submittedName>
        <fullName evidence="5">Transcriptional regulator</fullName>
    </submittedName>
</protein>
<dbReference type="InterPro" id="IPR036390">
    <property type="entry name" value="WH_DNA-bd_sf"/>
</dbReference>
<accession>A0A919RJW3</accession>
<dbReference type="PANTHER" id="PTHR43537:SF5">
    <property type="entry name" value="UXU OPERON TRANSCRIPTIONAL REGULATOR"/>
    <property type="match status" value="1"/>
</dbReference>
<evidence type="ECO:0000256" key="3">
    <source>
        <dbReference type="ARBA" id="ARBA00023163"/>
    </source>
</evidence>
<evidence type="ECO:0000256" key="1">
    <source>
        <dbReference type="ARBA" id="ARBA00023015"/>
    </source>
</evidence>
<dbReference type="InterPro" id="IPR011711">
    <property type="entry name" value="GntR_C"/>
</dbReference>
<dbReference type="EMBL" id="BOOW01000034">
    <property type="protein sequence ID" value="GII95128.1"/>
    <property type="molecule type" value="Genomic_DNA"/>
</dbReference>
<dbReference type="InterPro" id="IPR036388">
    <property type="entry name" value="WH-like_DNA-bd_sf"/>
</dbReference>
<gene>
    <name evidence="5" type="ORF">Ssi02_53590</name>
</gene>
<dbReference type="SUPFAM" id="SSF48008">
    <property type="entry name" value="GntR ligand-binding domain-like"/>
    <property type="match status" value="1"/>
</dbReference>